<accession>A0A0A1WJ18</accession>
<feature type="compositionally biased region" description="Basic residues" evidence="5">
    <location>
        <begin position="525"/>
        <end position="536"/>
    </location>
</feature>
<feature type="region of interest" description="Disordered" evidence="5">
    <location>
        <begin position="948"/>
        <end position="1014"/>
    </location>
</feature>
<feature type="domain" description="Myb-like" evidence="6">
    <location>
        <begin position="817"/>
        <end position="874"/>
    </location>
</feature>
<evidence type="ECO:0000313" key="7">
    <source>
        <dbReference type="EMBL" id="JAC98811.1"/>
    </source>
</evidence>
<dbReference type="GO" id="GO:0043111">
    <property type="term" value="P:replication fork arrest"/>
    <property type="evidence" value="ECO:0007669"/>
    <property type="project" value="TreeGrafter"/>
</dbReference>
<protein>
    <submittedName>
        <fullName evidence="7">Protein timeless homolog</fullName>
    </submittedName>
</protein>
<name>A0A0A1WJ18_ZEUCU</name>
<dbReference type="EMBL" id="GBXI01015480">
    <property type="protein sequence ID" value="JAC98811.1"/>
    <property type="molecule type" value="Transcribed_RNA"/>
</dbReference>
<feature type="compositionally biased region" description="Basic and acidic residues" evidence="5">
    <location>
        <begin position="1508"/>
        <end position="1522"/>
    </location>
</feature>
<feature type="region of interest" description="Disordered" evidence="5">
    <location>
        <begin position="1426"/>
        <end position="1537"/>
    </location>
</feature>
<evidence type="ECO:0000256" key="5">
    <source>
        <dbReference type="SAM" id="MobiDB-lite"/>
    </source>
</evidence>
<comment type="subcellular location">
    <subcellularLocation>
        <location evidence="1">Nucleus</location>
    </subcellularLocation>
</comment>
<feature type="compositionally biased region" description="Acidic residues" evidence="5">
    <location>
        <begin position="1489"/>
        <end position="1499"/>
    </location>
</feature>
<dbReference type="Pfam" id="PF26019">
    <property type="entry name" value="HTH_TIMELESS"/>
    <property type="match status" value="2"/>
</dbReference>
<feature type="compositionally biased region" description="Acidic residues" evidence="5">
    <location>
        <begin position="1277"/>
        <end position="1286"/>
    </location>
</feature>
<feature type="region of interest" description="Disordered" evidence="5">
    <location>
        <begin position="1215"/>
        <end position="1414"/>
    </location>
</feature>
<sequence>MSILLADIDATCAALGYYDKERYQAEPDALQGLRHLIWILRRDLENHEYRRHLGHAKVLQTDLVHMLHDYVHDPEYTDALVRLMVILTNPTLLLYRDGPPKDFHSRKVFMELIEILQGYKSAFTQDKVWVPLYGILKKGLEIDWAIRSEEQSLMIERVLVLIRNVLQVPANPEAECRADNDASLHDQVIWALHQSGLMDLVLFVVSSPDEHQFHLHGLEILCLLYREQTAESLADASLQRSIAEKQRDEQELLAARRRERQRLQSKPPTVRHSRFGGTYVIRNMKSVSDRDIICHQPLERVVSIDFDREKNQQKRSFRHIKEEVELARRSAFSVRLCLREFCIEILRSAYNTLVRQVRRVLERNAGTGNHDDSYLLWAIRFFMEFNRLSGMQLELVSESLSVQCFHWVLMRMQHDMDMIVSDKKQARVWAKRLHVALQTFRELLLSLLALQKVKDDRALALFNMLLNNVCYVLEYRETILHLLMNYNESHSTKAYLRDVIETANIFIKMMEKFCKDTVLLQEKKRTKKGGRKSKANKKPEPKPQLTEDELSNKWAEIASELSELLINELQLPEEDQPLPFDATSEKSIDDQKEDCMLRLHRFLRDQQFEKSVALLRAAREVWPENDAFGAMSAAPEDELLLLREIYMHNIESAEIENGDNTANAQFIEGEEEDYDDEENEEYSEERLVEKPFKFEDFAKRLLNPKIVRACTVVLTDWNHIPTKSLKAAVTILHRVAVACCCPAMLYHAKLFRIFQQVFAVERDAHHEELRRLGIYVVRKFVEAAPTNPKIYAELLFWKSVKEANELEGGYLDAYEPAKGVWTEEQEDQLRMLFEENQRNPETDKDVIDWILEHMNEQTRTRRMVLKKMKEMGLVFKAPTKRTTASAVNKKLWSTVEDEELQSLYDEHRLEDDCLQRIIDEFVDRRTKRQIIQRLLQLHIIADKSEIMPKKKAKRKSKKAGTNSEGSDNEGVYMEEPQFGEPQSPSGLKASKSSKKKKKDKLKKNKLAAATKPAKPVKRKIVRTPLDVGTLRALITQVTDKYLEAIDWLKECLDDAAEDTEEPSEEDDGVPLVPLQEVAREAMENADFHKILVALGIQPPLLGTESYWRIPIYLNSADLKLRAKIVAGEEVDIDMEGVEEEGDADADPEVEVASDDESDNDDDESDSDSDGDAGGAAKQDSESEEDFFDKFAEKHKKRMAAMDQFVEKRAQKMRSIMFNKSDEEDVERAGIGQKKKRGRKPKASKSKKADENSDNDAAEVDEIVKKLEKKRRQPAISSDDDDDDEQHEDVNKSDAKEVAVSEKRTDVVSDLFDQLKSQTAKKKRETTTYTEEMDELNFNSEDYRRRLAELGDSDEDDENATTSNMNNKTRTRRANVIDSDSEEESGNVNDEMIGGDKKDKDIDEDNKGVDDNDGVVDKEVAAVSVTRGVADGDASGSVAGIVDTAGNQAHVDDSTEPVDEIAPHTTANKRKRDILDDSDAENNGSNGKEIDDDDEEEEENTFIMRRKPTKEEQQRLDSGEEPAKRRRLAIIDDDDDDE</sequence>
<dbReference type="InterPro" id="IPR006906">
    <property type="entry name" value="Timeless_N"/>
</dbReference>
<dbReference type="GO" id="GO:0003677">
    <property type="term" value="F:DNA binding"/>
    <property type="evidence" value="ECO:0007669"/>
    <property type="project" value="TreeGrafter"/>
</dbReference>
<feature type="compositionally biased region" description="Basic residues" evidence="5">
    <location>
        <begin position="1232"/>
        <end position="1245"/>
    </location>
</feature>
<gene>
    <name evidence="7" type="primary">Timeless</name>
    <name evidence="7" type="ORF">g.44499</name>
</gene>
<feature type="region of interest" description="Disordered" evidence="5">
    <location>
        <begin position="1132"/>
        <end position="1192"/>
    </location>
</feature>
<dbReference type="Pfam" id="PF04821">
    <property type="entry name" value="TIMELESS"/>
    <property type="match status" value="1"/>
</dbReference>
<evidence type="ECO:0000256" key="4">
    <source>
        <dbReference type="ARBA" id="ARBA00023306"/>
    </source>
</evidence>
<dbReference type="PANTHER" id="PTHR22940">
    <property type="entry name" value="TIMEOUT/TIMELESS-2"/>
    <property type="match status" value="1"/>
</dbReference>
<evidence type="ECO:0000259" key="6">
    <source>
        <dbReference type="SMART" id="SM00717"/>
    </source>
</evidence>
<evidence type="ECO:0000256" key="3">
    <source>
        <dbReference type="ARBA" id="ARBA00023242"/>
    </source>
</evidence>
<evidence type="ECO:0000256" key="1">
    <source>
        <dbReference type="ARBA" id="ARBA00004123"/>
    </source>
</evidence>
<dbReference type="GO" id="GO:0009649">
    <property type="term" value="P:entrainment of circadian clock"/>
    <property type="evidence" value="ECO:0007669"/>
    <property type="project" value="TreeGrafter"/>
</dbReference>
<dbReference type="InterPro" id="IPR007725">
    <property type="entry name" value="TIMELESS_C"/>
</dbReference>
<feature type="region of interest" description="Disordered" evidence="5">
    <location>
        <begin position="525"/>
        <end position="549"/>
    </location>
</feature>
<dbReference type="Pfam" id="PF05029">
    <property type="entry name" value="TIMELESS_C"/>
    <property type="match status" value="1"/>
</dbReference>
<dbReference type="GO" id="GO:0048511">
    <property type="term" value="P:rhythmic process"/>
    <property type="evidence" value="ECO:0007669"/>
    <property type="project" value="UniProtKB-KW"/>
</dbReference>
<evidence type="ECO:0000256" key="2">
    <source>
        <dbReference type="ARBA" id="ARBA00008174"/>
    </source>
</evidence>
<dbReference type="InterPro" id="IPR001005">
    <property type="entry name" value="SANT/Myb"/>
</dbReference>
<dbReference type="GO" id="GO:0006281">
    <property type="term" value="P:DNA repair"/>
    <property type="evidence" value="ECO:0007669"/>
    <property type="project" value="TreeGrafter"/>
</dbReference>
<feature type="domain" description="Myb-like" evidence="6">
    <location>
        <begin position="888"/>
        <end position="940"/>
    </location>
</feature>
<feature type="compositionally biased region" description="Acidic residues" evidence="5">
    <location>
        <begin position="1251"/>
        <end position="1260"/>
    </location>
</feature>
<feature type="compositionally biased region" description="Basic residues" evidence="5">
    <location>
        <begin position="949"/>
        <end position="958"/>
    </location>
</feature>
<dbReference type="InterPro" id="IPR044998">
    <property type="entry name" value="Timeless"/>
</dbReference>
<feature type="compositionally biased region" description="Acidic residues" evidence="5">
    <location>
        <begin position="1132"/>
        <end position="1170"/>
    </location>
</feature>
<comment type="similarity">
    <text evidence="2">Belongs to the timeless family.</text>
</comment>
<dbReference type="GO" id="GO:0031298">
    <property type="term" value="C:replication fork protection complex"/>
    <property type="evidence" value="ECO:0007669"/>
    <property type="project" value="TreeGrafter"/>
</dbReference>
<organism evidence="7">
    <name type="scientific">Zeugodacus cucurbitae</name>
    <name type="common">Melon fruit fly</name>
    <name type="synonym">Bactrocera cucurbitae</name>
    <dbReference type="NCBI Taxonomy" id="28588"/>
    <lineage>
        <taxon>Eukaryota</taxon>
        <taxon>Metazoa</taxon>
        <taxon>Ecdysozoa</taxon>
        <taxon>Arthropoda</taxon>
        <taxon>Hexapoda</taxon>
        <taxon>Insecta</taxon>
        <taxon>Pterygota</taxon>
        <taxon>Neoptera</taxon>
        <taxon>Endopterygota</taxon>
        <taxon>Diptera</taxon>
        <taxon>Brachycera</taxon>
        <taxon>Muscomorpha</taxon>
        <taxon>Tephritoidea</taxon>
        <taxon>Tephritidae</taxon>
        <taxon>Zeugodacus</taxon>
        <taxon>Zeugodacus</taxon>
    </lineage>
</organism>
<feature type="compositionally biased region" description="Basic and acidic residues" evidence="5">
    <location>
        <begin position="1393"/>
        <end position="1414"/>
    </location>
</feature>
<keyword evidence="3" id="KW-0539">Nucleus</keyword>
<dbReference type="GO" id="GO:0000076">
    <property type="term" value="P:DNA replication checkpoint signaling"/>
    <property type="evidence" value="ECO:0007669"/>
    <property type="project" value="TreeGrafter"/>
</dbReference>
<dbReference type="SMART" id="SM00717">
    <property type="entry name" value="SANT"/>
    <property type="match status" value="2"/>
</dbReference>
<proteinExistence type="inferred from homology"/>
<reference evidence="7" key="1">
    <citation type="submission" date="2014-11" db="EMBL/GenBank/DDBJ databases">
        <authorList>
            <person name="Geib S."/>
        </authorList>
    </citation>
    <scope>NUCLEOTIDE SEQUENCE</scope>
</reference>
<feature type="compositionally biased region" description="Basic residues" evidence="5">
    <location>
        <begin position="991"/>
        <end position="1005"/>
    </location>
</feature>
<dbReference type="PANTHER" id="PTHR22940:SF4">
    <property type="entry name" value="PROTEIN TIMELESS HOMOLOG"/>
    <property type="match status" value="1"/>
</dbReference>
<feature type="compositionally biased region" description="Basic and acidic residues" evidence="5">
    <location>
        <begin position="1287"/>
        <end position="1306"/>
    </location>
</feature>
<reference evidence="7" key="2">
    <citation type="journal article" date="2015" name="Gigascience">
        <title>Reconstructing a comprehensive transcriptome assembly of a white-pupal translocated strain of the pest fruit fly Bactrocera cucurbitae.</title>
        <authorList>
            <person name="Sim S.B."/>
            <person name="Calla B."/>
            <person name="Hall B."/>
            <person name="DeRego T."/>
            <person name="Geib S.M."/>
        </authorList>
    </citation>
    <scope>NUCLEOTIDE SEQUENCE</scope>
</reference>
<keyword evidence="4" id="KW-0131">Cell cycle</keyword>